<sequence length="298" mass="34946">MSEEMYADDDLFQRVFLRARGYNLDAAEDMLRKHLQWRKQNKVDTMLEEYKAPEVVEKYLSMNSLGFDKDGYPVNYCEFGNIDTKGLAKCVRKSEINKYMMHHLELDTIAIKKQTEVLGRKVDRWTYIFNFENFSLASATDKTTIEVLIMLVKMYDGNYPERLKTGYLINASFYFTIFWSVVKPFLSAETCRKVKIFGKRYYVHRDRKSFSKLPGVKRLVVNRRSKVNIKLEVNEPGSNIEWDFDLKNRDIGFSLFYEDPQTGKGSEEIVPKQRVDTIIQSESGMLKCDKPGVYSSYE</sequence>
<dbReference type="InterPro" id="IPR036598">
    <property type="entry name" value="GOLD_dom_sf"/>
</dbReference>
<dbReference type="SUPFAM" id="SSF52087">
    <property type="entry name" value="CRAL/TRIO domain"/>
    <property type="match status" value="1"/>
</dbReference>
<dbReference type="PROSITE" id="PS50191">
    <property type="entry name" value="CRAL_TRIO"/>
    <property type="match status" value="1"/>
</dbReference>
<feature type="domain" description="CRAL-TRIO" evidence="1">
    <location>
        <begin position="52"/>
        <end position="214"/>
    </location>
</feature>
<dbReference type="SUPFAM" id="SSF101576">
    <property type="entry name" value="Supernatant protein factor (SPF), C-terminal domain"/>
    <property type="match status" value="1"/>
</dbReference>
<name>A0AAV4N3R9_CAEEX</name>
<dbReference type="EMBL" id="BPLR01020437">
    <property type="protein sequence ID" value="GIX78726.1"/>
    <property type="molecule type" value="Genomic_DNA"/>
</dbReference>
<gene>
    <name evidence="2" type="primary">SEC14L2</name>
    <name evidence="2" type="ORF">CEXT_197751</name>
</gene>
<protein>
    <submittedName>
        <fullName evidence="2">SEC14-like protein 2</fullName>
    </submittedName>
</protein>
<dbReference type="Pfam" id="PF00650">
    <property type="entry name" value="CRAL_TRIO"/>
    <property type="match status" value="1"/>
</dbReference>
<comment type="caution">
    <text evidence="2">The sequence shown here is derived from an EMBL/GenBank/DDBJ whole genome shotgun (WGS) entry which is preliminary data.</text>
</comment>
<accession>A0AAV4N3R9</accession>
<dbReference type="PANTHER" id="PTHR23324:SF83">
    <property type="entry name" value="SEC14-LIKE PROTEIN 2"/>
    <property type="match status" value="1"/>
</dbReference>
<evidence type="ECO:0000313" key="3">
    <source>
        <dbReference type="Proteomes" id="UP001054945"/>
    </source>
</evidence>
<organism evidence="2 3">
    <name type="scientific">Caerostris extrusa</name>
    <name type="common">Bark spider</name>
    <name type="synonym">Caerostris bankana</name>
    <dbReference type="NCBI Taxonomy" id="172846"/>
    <lineage>
        <taxon>Eukaryota</taxon>
        <taxon>Metazoa</taxon>
        <taxon>Ecdysozoa</taxon>
        <taxon>Arthropoda</taxon>
        <taxon>Chelicerata</taxon>
        <taxon>Arachnida</taxon>
        <taxon>Araneae</taxon>
        <taxon>Araneomorphae</taxon>
        <taxon>Entelegynae</taxon>
        <taxon>Araneoidea</taxon>
        <taxon>Araneidae</taxon>
        <taxon>Caerostris</taxon>
    </lineage>
</organism>
<dbReference type="GO" id="GO:0005737">
    <property type="term" value="C:cytoplasm"/>
    <property type="evidence" value="ECO:0007669"/>
    <property type="project" value="TreeGrafter"/>
</dbReference>
<dbReference type="InterPro" id="IPR036273">
    <property type="entry name" value="CRAL/TRIO_N_dom_sf"/>
</dbReference>
<proteinExistence type="predicted"/>
<dbReference type="PANTHER" id="PTHR23324">
    <property type="entry name" value="SEC14 RELATED PROTEIN"/>
    <property type="match status" value="1"/>
</dbReference>
<dbReference type="SMART" id="SM00516">
    <property type="entry name" value="SEC14"/>
    <property type="match status" value="1"/>
</dbReference>
<evidence type="ECO:0000313" key="2">
    <source>
        <dbReference type="EMBL" id="GIX78726.1"/>
    </source>
</evidence>
<dbReference type="Gene3D" id="3.40.525.10">
    <property type="entry name" value="CRAL-TRIO lipid binding domain"/>
    <property type="match status" value="1"/>
</dbReference>
<dbReference type="InterPro" id="IPR051064">
    <property type="entry name" value="SEC14/CRAL-TRIO_domain"/>
</dbReference>
<dbReference type="Gene3D" id="2.60.120.680">
    <property type="entry name" value="GOLD domain"/>
    <property type="match status" value="1"/>
</dbReference>
<reference evidence="2 3" key="1">
    <citation type="submission" date="2021-06" db="EMBL/GenBank/DDBJ databases">
        <title>Caerostris extrusa draft genome.</title>
        <authorList>
            <person name="Kono N."/>
            <person name="Arakawa K."/>
        </authorList>
    </citation>
    <scope>NUCLEOTIDE SEQUENCE [LARGE SCALE GENOMIC DNA]</scope>
</reference>
<dbReference type="AlphaFoldDB" id="A0AAV4N3R9"/>
<dbReference type="Proteomes" id="UP001054945">
    <property type="component" value="Unassembled WGS sequence"/>
</dbReference>
<dbReference type="InterPro" id="IPR036865">
    <property type="entry name" value="CRAL-TRIO_dom_sf"/>
</dbReference>
<dbReference type="PRINTS" id="PR00180">
    <property type="entry name" value="CRETINALDHBP"/>
</dbReference>
<dbReference type="InterPro" id="IPR001251">
    <property type="entry name" value="CRAL-TRIO_dom"/>
</dbReference>
<dbReference type="CDD" id="cd00170">
    <property type="entry name" value="SEC14"/>
    <property type="match status" value="1"/>
</dbReference>
<keyword evidence="3" id="KW-1185">Reference proteome</keyword>
<evidence type="ECO:0000259" key="1">
    <source>
        <dbReference type="PROSITE" id="PS50191"/>
    </source>
</evidence>
<dbReference type="SUPFAM" id="SSF46938">
    <property type="entry name" value="CRAL/TRIO N-terminal domain"/>
    <property type="match status" value="1"/>
</dbReference>